<dbReference type="Proteomes" id="UP000298484">
    <property type="component" value="Unassembled WGS sequence"/>
</dbReference>
<evidence type="ECO:0008006" key="4">
    <source>
        <dbReference type="Google" id="ProtNLM"/>
    </source>
</evidence>
<feature type="transmembrane region" description="Helical" evidence="1">
    <location>
        <begin position="91"/>
        <end position="112"/>
    </location>
</feature>
<dbReference type="OrthoDB" id="2452082at2"/>
<evidence type="ECO:0000256" key="1">
    <source>
        <dbReference type="SAM" id="Phobius"/>
    </source>
</evidence>
<feature type="transmembrane region" description="Helical" evidence="1">
    <location>
        <begin position="161"/>
        <end position="187"/>
    </location>
</feature>
<dbReference type="EMBL" id="SRHY01000045">
    <property type="protein sequence ID" value="TFJ91626.1"/>
    <property type="molecule type" value="Genomic_DNA"/>
</dbReference>
<sequence length="238" mass="27423">MTNPLRYTWQLYTGKFEKILVLMLTTTLPLLMLHSFTTNYIYAITPSLDPVYSFADIYYGQLTILFYLFAQIPYIRFVYNEYTGRDHSLGNAIFQFLVSSFTVFLFAVLVSILSAIGFMLFVLPGLVLLTLVFPIPYISVFDEKSVWKAYKEGFRIGKKHFFKIFLIIVISGTIEAIFGVFVTGWLFTITDSFAAQILTQMTLNLLIFPFVIIYITSSVLKWREAQEILDLNDEEATS</sequence>
<feature type="transmembrane region" description="Helical" evidence="1">
    <location>
        <begin position="57"/>
        <end position="79"/>
    </location>
</feature>
<protein>
    <recommendedName>
        <fullName evidence="4">Glycerophosphoryl diester phosphodiesterase membrane domain-containing protein</fullName>
    </recommendedName>
</protein>
<keyword evidence="1" id="KW-0472">Membrane</keyword>
<evidence type="ECO:0000313" key="3">
    <source>
        <dbReference type="Proteomes" id="UP000298484"/>
    </source>
</evidence>
<name>A0A4Y9A7A7_9BACI</name>
<comment type="caution">
    <text evidence="2">The sequence shown here is derived from an EMBL/GenBank/DDBJ whole genome shotgun (WGS) entry which is preliminary data.</text>
</comment>
<dbReference type="RefSeq" id="WP_135111320.1">
    <property type="nucleotide sequence ID" value="NZ_SRHY01000045.1"/>
</dbReference>
<evidence type="ECO:0000313" key="2">
    <source>
        <dbReference type="EMBL" id="TFJ91626.1"/>
    </source>
</evidence>
<dbReference type="AlphaFoldDB" id="A0A4Y9A7A7"/>
<gene>
    <name evidence="2" type="ORF">E4U82_16735</name>
</gene>
<feature type="transmembrane region" description="Helical" evidence="1">
    <location>
        <begin position="193"/>
        <end position="215"/>
    </location>
</feature>
<organism evidence="2 3">
    <name type="scientific">Lentibacillus salicampi</name>
    <dbReference type="NCBI Taxonomy" id="175306"/>
    <lineage>
        <taxon>Bacteria</taxon>
        <taxon>Bacillati</taxon>
        <taxon>Bacillota</taxon>
        <taxon>Bacilli</taxon>
        <taxon>Bacillales</taxon>
        <taxon>Bacillaceae</taxon>
        <taxon>Lentibacillus</taxon>
    </lineage>
</organism>
<keyword evidence="1" id="KW-1133">Transmembrane helix</keyword>
<reference evidence="2 3" key="1">
    <citation type="submission" date="2019-03" db="EMBL/GenBank/DDBJ databases">
        <title>Genome sequence of Lentibacillus salicampi ATCC BAA-719.</title>
        <authorList>
            <person name="Maclea K.S."/>
            <person name="Simoes Junior M."/>
        </authorList>
    </citation>
    <scope>NUCLEOTIDE SEQUENCE [LARGE SCALE GENOMIC DNA]</scope>
    <source>
        <strain evidence="2 3">ATCC BAA-719</strain>
    </source>
</reference>
<keyword evidence="3" id="KW-1185">Reference proteome</keyword>
<feature type="transmembrane region" description="Helical" evidence="1">
    <location>
        <begin position="20"/>
        <end position="45"/>
    </location>
</feature>
<keyword evidence="1" id="KW-0812">Transmembrane</keyword>
<accession>A0A4Y9A7A7</accession>
<feature type="transmembrane region" description="Helical" evidence="1">
    <location>
        <begin position="118"/>
        <end position="140"/>
    </location>
</feature>
<proteinExistence type="predicted"/>